<dbReference type="EMBL" id="BTCL01000003">
    <property type="protein sequence ID" value="GMK44202.1"/>
    <property type="molecule type" value="Genomic_DNA"/>
</dbReference>
<accession>A0ABQ6NGP3</accession>
<organism evidence="2 3">
    <name type="scientific">Paenibacillus glycanilyticus</name>
    <dbReference type="NCBI Taxonomy" id="126569"/>
    <lineage>
        <taxon>Bacteria</taxon>
        <taxon>Bacillati</taxon>
        <taxon>Bacillota</taxon>
        <taxon>Bacilli</taxon>
        <taxon>Bacillales</taxon>
        <taxon>Paenibacillaceae</taxon>
        <taxon>Paenibacillus</taxon>
    </lineage>
</organism>
<evidence type="ECO:0000259" key="1">
    <source>
        <dbReference type="Pfam" id="PF00496"/>
    </source>
</evidence>
<dbReference type="PANTHER" id="PTHR30290">
    <property type="entry name" value="PERIPLASMIC BINDING COMPONENT OF ABC TRANSPORTER"/>
    <property type="match status" value="1"/>
</dbReference>
<dbReference type="InterPro" id="IPR039424">
    <property type="entry name" value="SBP_5"/>
</dbReference>
<reference evidence="2 3" key="1">
    <citation type="submission" date="2023-05" db="EMBL/GenBank/DDBJ databases">
        <title>Draft genome of Paenibacillus sp. CCS26.</title>
        <authorList>
            <person name="Akita H."/>
            <person name="Shinto Y."/>
            <person name="Kimura Z."/>
        </authorList>
    </citation>
    <scope>NUCLEOTIDE SEQUENCE [LARGE SCALE GENOMIC DNA]</scope>
    <source>
        <strain evidence="2 3">CCS26</strain>
    </source>
</reference>
<protein>
    <recommendedName>
        <fullName evidence="1">Solute-binding protein family 5 domain-containing protein</fullName>
    </recommendedName>
</protein>
<comment type="caution">
    <text evidence="2">The sequence shown here is derived from an EMBL/GenBank/DDBJ whole genome shotgun (WGS) entry which is preliminary data.</text>
</comment>
<name>A0ABQ6NGP3_9BACL</name>
<dbReference type="SUPFAM" id="SSF53850">
    <property type="entry name" value="Periplasmic binding protein-like II"/>
    <property type="match status" value="1"/>
</dbReference>
<dbReference type="Gene3D" id="3.40.190.10">
    <property type="entry name" value="Periplasmic binding protein-like II"/>
    <property type="match status" value="1"/>
</dbReference>
<evidence type="ECO:0000313" key="3">
    <source>
        <dbReference type="Proteomes" id="UP001285921"/>
    </source>
</evidence>
<dbReference type="Proteomes" id="UP001285921">
    <property type="component" value="Unassembled WGS sequence"/>
</dbReference>
<dbReference type="Pfam" id="PF00496">
    <property type="entry name" value="SBP_bac_5"/>
    <property type="match status" value="1"/>
</dbReference>
<dbReference type="InterPro" id="IPR000914">
    <property type="entry name" value="SBP_5_dom"/>
</dbReference>
<dbReference type="PANTHER" id="PTHR30290:SF72">
    <property type="entry name" value="HTH-TYPE TRANSCRIPTIONAL REGULATOR SGRR"/>
    <property type="match status" value="1"/>
</dbReference>
<dbReference type="Gene3D" id="3.10.105.10">
    <property type="entry name" value="Dipeptide-binding Protein, Domain 3"/>
    <property type="match status" value="1"/>
</dbReference>
<feature type="domain" description="Solute-binding protein family 5" evidence="1">
    <location>
        <begin position="2"/>
        <end position="214"/>
    </location>
</feature>
<sequence>MPIGTGPFRIVKNNSSILVLEANEHYFEGRPHLDRIEMWVWPNYEGVPAETASEQNVQLLYNEAHLNHEAGKDELHPLQELEHGSNYVIFNQVKPGPLQDIRLRQAIHFGLDRWDTVEELNGGRIIPSNGFIFTDGTDRSCMQSPYNMTKAIELLAASSYKGELLQLYTYDNSTNRENAIWLQKALGKLGIQIQISFLQAKELIDPEVMIQADMISVGEVLGEQPDMTLIETYRSRNSLIWNLLPCSWQKTLDDRISSCLRMPEQSDRLAILRELQDELVKNFCLLFLHQHIRVIGHQNSLSGITMNVWGKVDFKDVWCRPKSL</sequence>
<evidence type="ECO:0000313" key="2">
    <source>
        <dbReference type="EMBL" id="GMK44202.1"/>
    </source>
</evidence>
<gene>
    <name evidence="2" type="ORF">PghCCS26_13290</name>
</gene>
<keyword evidence="3" id="KW-1185">Reference proteome</keyword>
<proteinExistence type="predicted"/>